<accession>A0A699ZL01</accession>
<gene>
    <name evidence="1" type="ORF">HaLaN_20954</name>
</gene>
<proteinExistence type="predicted"/>
<keyword evidence="2" id="KW-1185">Reference proteome</keyword>
<sequence length="212" mass="22279">MLLGDSPDPRYITVETGVTESGQCAPSASRWDTELVAFAHAPYICGASSAVLFGALIANNDDSSVCGHPSSRIAFIAAPGQDYLIVVKGFNMEEAGPATIAINSTLATIAPTPELGQCRNPVAITGVLPGQSPSVWGAGASTCDVLTTSWFPSHNPDFTYRLLAAPGASYLIVVSGYGNSYRTLYRFPAYPPLAMRSTPIAHSCLGKTSYKQ</sequence>
<protein>
    <submittedName>
        <fullName evidence="1">Uncharacterized protein</fullName>
    </submittedName>
</protein>
<evidence type="ECO:0000313" key="2">
    <source>
        <dbReference type="Proteomes" id="UP000485058"/>
    </source>
</evidence>
<evidence type="ECO:0000313" key="1">
    <source>
        <dbReference type="EMBL" id="GFH23353.1"/>
    </source>
</evidence>
<dbReference type="AlphaFoldDB" id="A0A699ZL01"/>
<organism evidence="1 2">
    <name type="scientific">Haematococcus lacustris</name>
    <name type="common">Green alga</name>
    <name type="synonym">Haematococcus pluvialis</name>
    <dbReference type="NCBI Taxonomy" id="44745"/>
    <lineage>
        <taxon>Eukaryota</taxon>
        <taxon>Viridiplantae</taxon>
        <taxon>Chlorophyta</taxon>
        <taxon>core chlorophytes</taxon>
        <taxon>Chlorophyceae</taxon>
        <taxon>CS clade</taxon>
        <taxon>Chlamydomonadales</taxon>
        <taxon>Haematococcaceae</taxon>
        <taxon>Haematococcus</taxon>
    </lineage>
</organism>
<dbReference type="Proteomes" id="UP000485058">
    <property type="component" value="Unassembled WGS sequence"/>
</dbReference>
<name>A0A699ZL01_HAELA</name>
<dbReference type="EMBL" id="BLLF01002252">
    <property type="protein sequence ID" value="GFH23353.1"/>
    <property type="molecule type" value="Genomic_DNA"/>
</dbReference>
<comment type="caution">
    <text evidence="1">The sequence shown here is derived from an EMBL/GenBank/DDBJ whole genome shotgun (WGS) entry which is preliminary data.</text>
</comment>
<reference evidence="1 2" key="1">
    <citation type="submission" date="2020-02" db="EMBL/GenBank/DDBJ databases">
        <title>Draft genome sequence of Haematococcus lacustris strain NIES-144.</title>
        <authorList>
            <person name="Morimoto D."/>
            <person name="Nakagawa S."/>
            <person name="Yoshida T."/>
            <person name="Sawayama S."/>
        </authorList>
    </citation>
    <scope>NUCLEOTIDE SEQUENCE [LARGE SCALE GENOMIC DNA]</scope>
    <source>
        <strain evidence="1 2">NIES-144</strain>
    </source>
</reference>